<evidence type="ECO:0000256" key="2">
    <source>
        <dbReference type="ARBA" id="ARBA00004173"/>
    </source>
</evidence>
<organism evidence="39">
    <name type="scientific">Callorhinchus milii</name>
    <name type="common">Ghost shark</name>
    <dbReference type="NCBI Taxonomy" id="7868"/>
    <lineage>
        <taxon>Eukaryota</taxon>
        <taxon>Metazoa</taxon>
        <taxon>Chordata</taxon>
        <taxon>Craniata</taxon>
        <taxon>Vertebrata</taxon>
        <taxon>Chondrichthyes</taxon>
        <taxon>Holocephali</taxon>
        <taxon>Chimaeriformes</taxon>
        <taxon>Callorhinchidae</taxon>
        <taxon>Callorhinchus</taxon>
    </lineage>
</organism>
<comment type="subunit">
    <text evidence="4">Homotetramer.</text>
</comment>
<evidence type="ECO:0000256" key="26">
    <source>
        <dbReference type="ARBA" id="ARBA00044055"/>
    </source>
</evidence>
<feature type="compositionally biased region" description="Pro residues" evidence="38">
    <location>
        <begin position="367"/>
        <end position="376"/>
    </location>
</feature>
<comment type="catalytic activity">
    <reaction evidence="30">
        <text>L-ornithine + glyoxylate = 5-amino-2-oxopentanoate + glycine</text>
        <dbReference type="Rhea" id="RHEA:77331"/>
        <dbReference type="ChEBI" id="CHEBI:36655"/>
        <dbReference type="ChEBI" id="CHEBI:46911"/>
        <dbReference type="ChEBI" id="CHEBI:57305"/>
        <dbReference type="ChEBI" id="CHEBI:58802"/>
    </reaction>
</comment>
<evidence type="ECO:0000256" key="17">
    <source>
        <dbReference type="ARBA" id="ARBA00043679"/>
    </source>
</evidence>
<evidence type="ECO:0000256" key="20">
    <source>
        <dbReference type="ARBA" id="ARBA00043751"/>
    </source>
</evidence>
<comment type="catalytic activity">
    <reaction evidence="31">
        <text>2-oxohexanoate + N(omega),N(omega)-dimethyl-L-arginine = L-2-aminohexanoate + 5-(3,3-dimethylguanidino)-2-oxopentanoate</text>
        <dbReference type="Rhea" id="RHEA:77363"/>
        <dbReference type="ChEBI" id="CHEBI:35177"/>
        <dbReference type="ChEBI" id="CHEBI:58326"/>
        <dbReference type="ChEBI" id="CHEBI:58455"/>
        <dbReference type="ChEBI" id="CHEBI:197301"/>
    </reaction>
</comment>
<evidence type="ECO:0000256" key="9">
    <source>
        <dbReference type="ARBA" id="ARBA00033660"/>
    </source>
</evidence>
<evidence type="ECO:0000256" key="16">
    <source>
        <dbReference type="ARBA" id="ARBA00043669"/>
    </source>
</evidence>
<comment type="catalytic activity">
    <reaction evidence="32">
        <text>N(omega),N(omega)-dimethyl-L-arginine + 2-oxobutanoate = 5-(3,3-dimethylguanidino)-2-oxopentanoate + (2S)-2-aminobutanoate</text>
        <dbReference type="Rhea" id="RHEA:77351"/>
        <dbReference type="ChEBI" id="CHEBI:16763"/>
        <dbReference type="ChEBI" id="CHEBI:58326"/>
        <dbReference type="ChEBI" id="CHEBI:74359"/>
        <dbReference type="ChEBI" id="CHEBI:197301"/>
    </reaction>
</comment>
<comment type="cofactor">
    <cofactor evidence="1">
        <name>pyridoxal 5'-phosphate</name>
        <dbReference type="ChEBI" id="CHEBI:597326"/>
    </cofactor>
</comment>
<evidence type="ECO:0000256" key="19">
    <source>
        <dbReference type="ARBA" id="ARBA00043749"/>
    </source>
</evidence>
<dbReference type="GO" id="GO:0009436">
    <property type="term" value="P:glyoxylate catabolic process"/>
    <property type="evidence" value="ECO:0007669"/>
    <property type="project" value="TreeGrafter"/>
</dbReference>
<feature type="non-terminal residue" evidence="39">
    <location>
        <position position="376"/>
    </location>
</feature>
<comment type="subcellular location">
    <subcellularLocation>
        <location evidence="2">Mitochondrion</location>
    </subcellularLocation>
</comment>
<evidence type="ECO:0000256" key="22">
    <source>
        <dbReference type="ARBA" id="ARBA00043777"/>
    </source>
</evidence>
<keyword evidence="6 39" id="KW-0032">Aminotransferase</keyword>
<comment type="catalytic activity">
    <reaction evidence="33">
        <text>N(omega)-methyl-L-arginine + glyoxylate = 5-(3-methylguanidino)-2-oxopentanoate + glycine</text>
        <dbReference type="Rhea" id="RHEA:77323"/>
        <dbReference type="ChEBI" id="CHEBI:36655"/>
        <dbReference type="ChEBI" id="CHEBI:57305"/>
        <dbReference type="ChEBI" id="CHEBI:114953"/>
        <dbReference type="ChEBI" id="CHEBI:197314"/>
    </reaction>
</comment>
<dbReference type="EC" id="2.6.1.18" evidence="26"/>
<evidence type="ECO:0000256" key="32">
    <source>
        <dbReference type="ARBA" id="ARBA00048560"/>
    </source>
</evidence>
<evidence type="ECO:0000256" key="30">
    <source>
        <dbReference type="ARBA" id="ARBA00048264"/>
    </source>
</evidence>
<comment type="similarity">
    <text evidence="3 37">Belongs to the class-III pyridoxal-phosphate-dependent aminotransferase family.</text>
</comment>
<reference evidence="39" key="1">
    <citation type="journal article" date="2014" name="Nature">
        <title>Elephant shark genome provides unique insights into gnathostome evolution.</title>
        <authorList>
            <consortium name="International Elephant Shark Genome Sequencing Consortium"/>
            <person name="Venkatesh B."/>
            <person name="Lee A.P."/>
            <person name="Ravi V."/>
            <person name="Maurya A.K."/>
            <person name="Lian M.M."/>
            <person name="Swann J.B."/>
            <person name="Ohta Y."/>
            <person name="Flajnik M.F."/>
            <person name="Sutoh Y."/>
            <person name="Kasahara M."/>
            <person name="Hoon S."/>
            <person name="Gangu V."/>
            <person name="Roy S.W."/>
            <person name="Irimia M."/>
            <person name="Korzh V."/>
            <person name="Kondrychyn I."/>
            <person name="Lim Z.W."/>
            <person name="Tay B.H."/>
            <person name="Tohari S."/>
            <person name="Kong K.W."/>
            <person name="Ho S."/>
            <person name="Lorente-Galdos B."/>
            <person name="Quilez J."/>
            <person name="Marques-Bonet T."/>
            <person name="Raney B.J."/>
            <person name="Ingham P.W."/>
            <person name="Tay A."/>
            <person name="Hillier L.W."/>
            <person name="Minx P."/>
            <person name="Boehm T."/>
            <person name="Wilson R.K."/>
            <person name="Brenner S."/>
            <person name="Warren W.C."/>
        </authorList>
    </citation>
    <scope>NUCLEOTIDE SEQUENCE</scope>
    <source>
        <tissue evidence="39">Kidney</tissue>
    </source>
</reference>
<feature type="region of interest" description="Disordered" evidence="38">
    <location>
        <begin position="351"/>
        <end position="376"/>
    </location>
</feature>
<dbReference type="InterPro" id="IPR015422">
    <property type="entry name" value="PyrdxlP-dep_Trfase_small"/>
</dbReference>
<dbReference type="GO" id="GO:0030170">
    <property type="term" value="F:pyridoxal phosphate binding"/>
    <property type="evidence" value="ECO:0007669"/>
    <property type="project" value="InterPro"/>
</dbReference>
<dbReference type="Pfam" id="PF00202">
    <property type="entry name" value="Aminotran_3"/>
    <property type="match status" value="1"/>
</dbReference>
<evidence type="ECO:0000256" key="38">
    <source>
        <dbReference type="SAM" id="MobiDB-lite"/>
    </source>
</evidence>
<evidence type="ECO:0000256" key="31">
    <source>
        <dbReference type="ARBA" id="ARBA00048500"/>
    </source>
</evidence>
<dbReference type="EC" id="2.6.1.44" evidence="5"/>
<evidence type="ECO:0000256" key="5">
    <source>
        <dbReference type="ARBA" id="ARBA00013049"/>
    </source>
</evidence>
<name>V9L3W8_CALMI</name>
<sequence length="376" mass="41568">PTHTHTHTLLHTHTHSYTLTHSLTHTLTHTLLPSQTHILSLCHTLTLSLIVTHTRSVSVCLSLRVEMWLRLGSVWRSVAAVPRDHIRSAGIAPVHTEVPEAPDLPPCDVTPEPYQGLAYEQVLAIRREQLRHLGLTFYREPLLMYRGHRQWLWAADGSRFLDFFGGIVTVSVGHSHPRVLEAMRRQTETLAHTTSIYMTSAVHQYVQRLSRLFPQPLSVVFLVNSGSEANDLAMLLARVHTGNFDLITLRGGYHGGVSSTMGLTSIGSWKFNVAHGFGCHATMCPDVYRGPWGGSHCRDSPIQALRQCTCPPGGCEAGDRYVEDLRDVLQCSVSKHLAAIIAEPIQVPPHPSLSPPSALPHPSLTPSTPPFHPHSL</sequence>
<dbReference type="PANTHER" id="PTHR45688">
    <property type="match status" value="1"/>
</dbReference>
<evidence type="ECO:0000256" key="11">
    <source>
        <dbReference type="ARBA" id="ARBA00039862"/>
    </source>
</evidence>
<dbReference type="GO" id="GO:0019481">
    <property type="term" value="P:L-alanine catabolic process, by transamination"/>
    <property type="evidence" value="ECO:0007669"/>
    <property type="project" value="TreeGrafter"/>
</dbReference>
<evidence type="ECO:0000256" key="35">
    <source>
        <dbReference type="ARBA" id="ARBA00049480"/>
    </source>
</evidence>
<evidence type="ECO:0000256" key="13">
    <source>
        <dbReference type="ARBA" id="ARBA00041845"/>
    </source>
</evidence>
<evidence type="ECO:0000256" key="25">
    <source>
        <dbReference type="ARBA" id="ARBA00043826"/>
    </source>
</evidence>
<comment type="catalytic activity">
    <reaction evidence="17">
        <text>(2S)-2-aminobutanoate + glyoxylate = 2-oxobutanoate + glycine</text>
        <dbReference type="Rhea" id="RHEA:77339"/>
        <dbReference type="ChEBI" id="CHEBI:16763"/>
        <dbReference type="ChEBI" id="CHEBI:36655"/>
        <dbReference type="ChEBI" id="CHEBI:57305"/>
        <dbReference type="ChEBI" id="CHEBI:74359"/>
    </reaction>
</comment>
<dbReference type="EC" id="2.6.1.40" evidence="10"/>
<comment type="catalytic activity">
    <reaction evidence="24">
        <text>3-oxopropanoate + L-alanine = beta-alanine + pyruvate</text>
        <dbReference type="Rhea" id="RHEA:14077"/>
        <dbReference type="ChEBI" id="CHEBI:15361"/>
        <dbReference type="ChEBI" id="CHEBI:33190"/>
        <dbReference type="ChEBI" id="CHEBI:57966"/>
        <dbReference type="ChEBI" id="CHEBI:57972"/>
        <dbReference type="EC" id="2.6.1.18"/>
    </reaction>
    <physiologicalReaction direction="right-to-left" evidence="24">
        <dbReference type="Rhea" id="RHEA:14079"/>
    </physiologicalReaction>
</comment>
<evidence type="ECO:0000256" key="36">
    <source>
        <dbReference type="ARBA" id="ARBA00058068"/>
    </source>
</evidence>
<comment type="catalytic activity">
    <reaction evidence="34">
        <text>oxaloacetate + L-alanine = L-aspartate + pyruvate</text>
        <dbReference type="Rhea" id="RHEA:77347"/>
        <dbReference type="ChEBI" id="CHEBI:15361"/>
        <dbReference type="ChEBI" id="CHEBI:16452"/>
        <dbReference type="ChEBI" id="CHEBI:29991"/>
        <dbReference type="ChEBI" id="CHEBI:57972"/>
    </reaction>
</comment>
<feature type="non-terminal residue" evidence="39">
    <location>
        <position position="1"/>
    </location>
</feature>
<comment type="catalytic activity">
    <reaction evidence="18">
        <text>(R)-3-amino-2-methylpropanoate + pyruvate = 2-methyl-3-oxopropanoate + L-alanine</text>
        <dbReference type="Rhea" id="RHEA:18393"/>
        <dbReference type="ChEBI" id="CHEBI:15361"/>
        <dbReference type="ChEBI" id="CHEBI:57700"/>
        <dbReference type="ChEBI" id="CHEBI:57731"/>
        <dbReference type="ChEBI" id="CHEBI:57972"/>
        <dbReference type="EC" id="2.6.1.40"/>
    </reaction>
    <physiologicalReaction direction="left-to-right" evidence="18">
        <dbReference type="Rhea" id="RHEA:18394"/>
    </physiologicalReaction>
</comment>
<evidence type="ECO:0000313" key="39">
    <source>
        <dbReference type="EMBL" id="AFP06152.1"/>
    </source>
</evidence>
<dbReference type="InterPro" id="IPR015421">
    <property type="entry name" value="PyrdxlP-dep_Trfase_major"/>
</dbReference>
<evidence type="ECO:0000256" key="29">
    <source>
        <dbReference type="ARBA" id="ARBA00047892"/>
    </source>
</evidence>
<evidence type="ECO:0000256" key="10">
    <source>
        <dbReference type="ARBA" id="ARBA00039130"/>
    </source>
</evidence>
<comment type="catalytic activity">
    <reaction evidence="9">
        <text>glyoxylate + L-alanine = glycine + pyruvate</text>
        <dbReference type="Rhea" id="RHEA:24248"/>
        <dbReference type="ChEBI" id="CHEBI:15361"/>
        <dbReference type="ChEBI" id="CHEBI:36655"/>
        <dbReference type="ChEBI" id="CHEBI:57305"/>
        <dbReference type="ChEBI" id="CHEBI:57972"/>
        <dbReference type="EC" id="2.6.1.44"/>
    </reaction>
    <physiologicalReaction direction="left-to-right" evidence="9">
        <dbReference type="Rhea" id="RHEA:24249"/>
    </physiologicalReaction>
</comment>
<evidence type="ECO:0000256" key="34">
    <source>
        <dbReference type="ARBA" id="ARBA00048916"/>
    </source>
</evidence>
<comment type="catalytic activity">
    <reaction evidence="29">
        <text>N(omega),N(omega)-dimethyl-L-arginine + glyoxylate = 5-(3,3-dimethylguanidino)-2-oxopentanoate + glycine</text>
        <dbReference type="Rhea" id="RHEA:77311"/>
        <dbReference type="ChEBI" id="CHEBI:36655"/>
        <dbReference type="ChEBI" id="CHEBI:57305"/>
        <dbReference type="ChEBI" id="CHEBI:58326"/>
        <dbReference type="ChEBI" id="CHEBI:197301"/>
    </reaction>
</comment>
<evidence type="ECO:0000256" key="4">
    <source>
        <dbReference type="ARBA" id="ARBA00011881"/>
    </source>
</evidence>
<evidence type="ECO:0000256" key="8">
    <source>
        <dbReference type="ARBA" id="ARBA00022898"/>
    </source>
</evidence>
<evidence type="ECO:0000256" key="15">
    <source>
        <dbReference type="ARBA" id="ARBA00042669"/>
    </source>
</evidence>
<dbReference type="AlphaFoldDB" id="V9L3W8"/>
<comment type="catalytic activity">
    <reaction evidence="22">
        <text>L-ornithine + pyruvate = 5-amino-2-oxopentanoate + L-alanine</text>
        <dbReference type="Rhea" id="RHEA:77327"/>
        <dbReference type="ChEBI" id="CHEBI:15361"/>
        <dbReference type="ChEBI" id="CHEBI:46911"/>
        <dbReference type="ChEBI" id="CHEBI:57972"/>
        <dbReference type="ChEBI" id="CHEBI:58802"/>
    </reaction>
</comment>
<comment type="catalytic activity">
    <reaction evidence="20">
        <text>2-oxobutanoate + L-alanine = (2S)-2-aminobutanoate + pyruvate</text>
        <dbReference type="Rhea" id="RHEA:77355"/>
        <dbReference type="ChEBI" id="CHEBI:15361"/>
        <dbReference type="ChEBI" id="CHEBI:16763"/>
        <dbReference type="ChEBI" id="CHEBI:57972"/>
        <dbReference type="ChEBI" id="CHEBI:74359"/>
        <dbReference type="EC" id="2.6.1.44"/>
    </reaction>
</comment>
<evidence type="ECO:0000256" key="3">
    <source>
        <dbReference type="ARBA" id="ARBA00008954"/>
    </source>
</evidence>
<evidence type="ECO:0000256" key="7">
    <source>
        <dbReference type="ARBA" id="ARBA00022679"/>
    </source>
</evidence>
<comment type="catalytic activity">
    <reaction evidence="21">
        <text>N(omega)-methyl-L-arginine + pyruvate = 5-(3-methylguanidino)-2-oxopentanoate + L-alanine</text>
        <dbReference type="Rhea" id="RHEA:77319"/>
        <dbReference type="ChEBI" id="CHEBI:15361"/>
        <dbReference type="ChEBI" id="CHEBI:57972"/>
        <dbReference type="ChEBI" id="CHEBI:114953"/>
        <dbReference type="ChEBI" id="CHEBI:197314"/>
    </reaction>
</comment>
<evidence type="ECO:0000256" key="27">
    <source>
        <dbReference type="ARBA" id="ARBA00044257"/>
    </source>
</evidence>
<dbReference type="EMBL" id="JW873635">
    <property type="protein sequence ID" value="AFP06152.1"/>
    <property type="molecule type" value="mRNA"/>
</dbReference>
<dbReference type="InterPro" id="IPR005814">
    <property type="entry name" value="Aminotrans_3"/>
</dbReference>
<evidence type="ECO:0000256" key="18">
    <source>
        <dbReference type="ARBA" id="ARBA00043726"/>
    </source>
</evidence>
<dbReference type="SUPFAM" id="SSF53383">
    <property type="entry name" value="PLP-dependent transferases"/>
    <property type="match status" value="1"/>
</dbReference>
<accession>V9L3W8</accession>
<dbReference type="InterPro" id="IPR015424">
    <property type="entry name" value="PyrdxlP-dep_Trfase"/>
</dbReference>
<evidence type="ECO:0000256" key="12">
    <source>
        <dbReference type="ARBA" id="ARBA00041662"/>
    </source>
</evidence>
<dbReference type="Gene3D" id="3.90.1150.10">
    <property type="entry name" value="Aspartate Aminotransferase, domain 1"/>
    <property type="match status" value="1"/>
</dbReference>
<comment type="catalytic activity">
    <reaction evidence="35">
        <text>N(omega),N('omega)-dimethyl-L-arginine + glyoxylate = 5-(3,3'-dimethylguanidino)-2-oxopentanoate + glycine</text>
        <dbReference type="Rhea" id="RHEA:77315"/>
        <dbReference type="ChEBI" id="CHEBI:36655"/>
        <dbReference type="ChEBI" id="CHEBI:57305"/>
        <dbReference type="ChEBI" id="CHEBI:197308"/>
        <dbReference type="ChEBI" id="CHEBI:197310"/>
    </reaction>
</comment>
<evidence type="ECO:0000256" key="23">
    <source>
        <dbReference type="ARBA" id="ARBA00043798"/>
    </source>
</evidence>
<dbReference type="GO" id="GO:0047305">
    <property type="term" value="F:(R)-3-amino-2-methylpropionate-pyruvate transaminase activity"/>
    <property type="evidence" value="ECO:0007669"/>
    <property type="project" value="UniProtKB-EC"/>
</dbReference>
<evidence type="ECO:0000256" key="1">
    <source>
        <dbReference type="ARBA" id="ARBA00001933"/>
    </source>
</evidence>
<keyword evidence="7 39" id="KW-0808">Transferase</keyword>
<evidence type="ECO:0000256" key="6">
    <source>
        <dbReference type="ARBA" id="ARBA00022576"/>
    </source>
</evidence>
<dbReference type="GO" id="GO:0005739">
    <property type="term" value="C:mitochondrion"/>
    <property type="evidence" value="ECO:0007669"/>
    <property type="project" value="UniProtKB-SubCell"/>
</dbReference>
<comment type="catalytic activity">
    <reaction evidence="16">
        <text>N(omega),N(omega)-dimethyl-L-arginine + pyruvate = 5-(3,3-dimethylguanidino)-2-oxopentanoate + L-alanine</text>
        <dbReference type="Rhea" id="RHEA:77303"/>
        <dbReference type="ChEBI" id="CHEBI:15361"/>
        <dbReference type="ChEBI" id="CHEBI:57972"/>
        <dbReference type="ChEBI" id="CHEBI:58326"/>
        <dbReference type="ChEBI" id="CHEBI:197301"/>
    </reaction>
</comment>
<evidence type="ECO:0000256" key="24">
    <source>
        <dbReference type="ARBA" id="ARBA00043825"/>
    </source>
</evidence>
<evidence type="ECO:0000256" key="37">
    <source>
        <dbReference type="RuleBase" id="RU003560"/>
    </source>
</evidence>
<comment type="function">
    <text evidence="36">Multifunctional aminotransferase with a broad substrate specificity. Catalyzes the conversion of glyoxylate to glycine using alanine as the amino donor. Catalyzes metabolism of not L- but the D-isomer of D-beta-aminoisobutyric acid to generate 2-methyl-3-oxopropanoate and alanine. Catalyzes the transfer of the amino group from beta-alanine to pyruvate to yield L-alanine and 3-oxopropanoate. Can metabolize NG-monomethyl-L-arginine (NMMA), asymmetric NG,NG-dimethyl-L-arginine (ADMA) and symmetric NG,N'G-dimethyl-L-arginine (SDMA). ADMA is a potent inhibitor of nitric-oxide (NO) synthase, and this activity provides mechanism through which the kidney regulates blood pressure.</text>
</comment>
<evidence type="ECO:0000256" key="28">
    <source>
        <dbReference type="ARBA" id="ARBA00044258"/>
    </source>
</evidence>
<dbReference type="GO" id="GO:0016223">
    <property type="term" value="F:beta-alanine:pyruvate transaminase activity"/>
    <property type="evidence" value="ECO:0007669"/>
    <property type="project" value="UniProtKB-EC"/>
</dbReference>
<dbReference type="PANTHER" id="PTHR45688:SF3">
    <property type="entry name" value="ALANINE--GLYOXYLATE AMINOTRANSFERASE 2, MITOCHONDRIAL"/>
    <property type="match status" value="1"/>
</dbReference>
<evidence type="ECO:0000256" key="21">
    <source>
        <dbReference type="ARBA" id="ARBA00043758"/>
    </source>
</evidence>
<comment type="catalytic activity">
    <reaction evidence="25">
        <text>2-oxopentanoate + N(omega),N(omega)-dimethyl-L-arginine = 5-(3,3-dimethylguanidino)-2-oxopentanoate + L-2-aminopentanoate</text>
        <dbReference type="Rhea" id="RHEA:77359"/>
        <dbReference type="ChEBI" id="CHEBI:28644"/>
        <dbReference type="ChEBI" id="CHEBI:58326"/>
        <dbReference type="ChEBI" id="CHEBI:58441"/>
        <dbReference type="ChEBI" id="CHEBI:197301"/>
    </reaction>
</comment>
<proteinExistence type="evidence at transcript level"/>
<keyword evidence="8 37" id="KW-0663">Pyridoxal phosphate</keyword>
<evidence type="ECO:0000256" key="33">
    <source>
        <dbReference type="ARBA" id="ARBA00048760"/>
    </source>
</evidence>
<dbReference type="GO" id="GO:0008453">
    <property type="term" value="F:alanine-glyoxylate transaminase activity"/>
    <property type="evidence" value="ECO:0007669"/>
    <property type="project" value="UniProtKB-EC"/>
</dbReference>
<dbReference type="Gene3D" id="3.40.640.10">
    <property type="entry name" value="Type I PLP-dependent aspartate aminotransferase-like (Major domain)"/>
    <property type="match status" value="1"/>
</dbReference>
<protein>
    <recommendedName>
        <fullName evidence="11">Alanine--glyoxylate aminotransferase 2, mitochondrial</fullName>
        <ecNumber evidence="26">2.6.1.18</ecNumber>
        <ecNumber evidence="10">2.6.1.40</ecNumber>
        <ecNumber evidence="5">2.6.1.44</ecNumber>
    </recommendedName>
    <alternativeName>
        <fullName evidence="12">(R)-3-amino-2-methylpropionate--pyruvate transaminase</fullName>
    </alternativeName>
    <alternativeName>
        <fullName evidence="14">Beta-ALAAT II</fullName>
    </alternativeName>
    <alternativeName>
        <fullName evidence="15">Beta-alanine-pyruvate aminotransferase</fullName>
    </alternativeName>
    <alternativeName>
        <fullName evidence="28">D-3-aminoisobutyrate-pyruvate aminotransferase</fullName>
    </alternativeName>
    <alternativeName>
        <fullName evidence="13">D-AIBAT</fullName>
    </alternativeName>
    <alternativeName>
        <fullName evidence="27">D-beta-aminoisobutyrate-pyruvate aminotransferase</fullName>
    </alternativeName>
</protein>
<comment type="catalytic activity">
    <reaction evidence="19">
        <text>N(omega),N(omega)-dimethyl-L-arginine + oxaloacetate = 5-(3,3-dimethylguanidino)-2-oxopentanoate + L-aspartate</text>
        <dbReference type="Rhea" id="RHEA:77343"/>
        <dbReference type="ChEBI" id="CHEBI:16452"/>
        <dbReference type="ChEBI" id="CHEBI:29991"/>
        <dbReference type="ChEBI" id="CHEBI:58326"/>
        <dbReference type="ChEBI" id="CHEBI:197301"/>
    </reaction>
</comment>
<comment type="catalytic activity">
    <reaction evidence="23">
        <text>N(omega),N('omega)-dimethyl-L-arginine + pyruvate = 5-(3,3'-dimethylguanidino)-2-oxopentanoate + L-alanine</text>
        <dbReference type="Rhea" id="RHEA:77307"/>
        <dbReference type="ChEBI" id="CHEBI:15361"/>
        <dbReference type="ChEBI" id="CHEBI:57972"/>
        <dbReference type="ChEBI" id="CHEBI:197308"/>
        <dbReference type="ChEBI" id="CHEBI:197310"/>
    </reaction>
</comment>
<evidence type="ECO:0000256" key="14">
    <source>
        <dbReference type="ARBA" id="ARBA00042611"/>
    </source>
</evidence>